<dbReference type="SUPFAM" id="SSF64397">
    <property type="entry name" value="Hsp33 domain"/>
    <property type="match status" value="1"/>
</dbReference>
<comment type="subcellular location">
    <subcellularLocation>
        <location evidence="6">Cytoplasm</location>
    </subcellularLocation>
</comment>
<comment type="similarity">
    <text evidence="6">Belongs to the HSP33 family.</text>
</comment>
<evidence type="ECO:0000256" key="4">
    <source>
        <dbReference type="ARBA" id="ARBA00023186"/>
    </source>
</evidence>
<keyword evidence="3 6" id="KW-1015">Disulfide bond</keyword>
<dbReference type="InterPro" id="IPR000397">
    <property type="entry name" value="Heat_shock_Hsp33"/>
</dbReference>
<dbReference type="Pfam" id="PF01430">
    <property type="entry name" value="HSP33"/>
    <property type="match status" value="1"/>
</dbReference>
<keyword evidence="5 6" id="KW-0676">Redox-active center</keyword>
<evidence type="ECO:0000313" key="8">
    <source>
        <dbReference type="Proteomes" id="UP001595969"/>
    </source>
</evidence>
<keyword evidence="4 6" id="KW-0143">Chaperone</keyword>
<comment type="function">
    <text evidence="6">Redox regulated molecular chaperone. Protects both thermally unfolding and oxidatively damaged proteins from irreversible aggregation. Plays an important role in the bacterial defense system toward oxidative stress.</text>
</comment>
<dbReference type="InterPro" id="IPR016154">
    <property type="entry name" value="Heat_shock_Hsp33_C"/>
</dbReference>
<sequence>MKDYLAKALVYSGYIRAYAVNATATIAEAQKRHDTWHSSSAALGRAMIGTMLLSNSGLKGEDERLTVKIQGDGLGGAIIIDGDAKGNVKGYIQNSHVSIPLNGDGKIDVRGVVGTNGVLTVIKDLGLKEPFSGQVPLVSGELGDDFTYYLASSEQIPSAVGLSVLVDKDETIKAAGGFMIQVMPGADEEVISDLETRLANLPRVSDLIDAGKTPEELLEIIFEGQPIMFLEEVPVQFKCDCSKEKFSQALITLGSHELQLMIEEDHGAETVCSFCNNKYYFDEEDLRALQQEIVGGQA</sequence>
<dbReference type="PANTHER" id="PTHR30111">
    <property type="entry name" value="33 KDA CHAPERONIN"/>
    <property type="match status" value="1"/>
</dbReference>
<reference evidence="8" key="1">
    <citation type="journal article" date="2019" name="Int. J. Syst. Evol. Microbiol.">
        <title>The Global Catalogue of Microorganisms (GCM) 10K type strain sequencing project: providing services to taxonomists for standard genome sequencing and annotation.</title>
        <authorList>
            <consortium name="The Broad Institute Genomics Platform"/>
            <consortium name="The Broad Institute Genome Sequencing Center for Infectious Disease"/>
            <person name="Wu L."/>
            <person name="Ma J."/>
        </authorList>
    </citation>
    <scope>NUCLEOTIDE SEQUENCE [LARGE SCALE GENOMIC DNA]</scope>
    <source>
        <strain evidence="8">CGMCC 1.19032</strain>
    </source>
</reference>
<proteinExistence type="inferred from homology"/>
<dbReference type="Gene3D" id="3.90.1280.10">
    <property type="entry name" value="HSP33 redox switch-like"/>
    <property type="match status" value="1"/>
</dbReference>
<evidence type="ECO:0000256" key="5">
    <source>
        <dbReference type="ARBA" id="ARBA00023284"/>
    </source>
</evidence>
<dbReference type="HAMAP" id="MF_00117">
    <property type="entry name" value="HslO"/>
    <property type="match status" value="1"/>
</dbReference>
<evidence type="ECO:0000256" key="6">
    <source>
        <dbReference type="HAMAP-Rule" id="MF_00117"/>
    </source>
</evidence>
<dbReference type="SUPFAM" id="SSF118352">
    <property type="entry name" value="HSP33 redox switch-like"/>
    <property type="match status" value="1"/>
</dbReference>
<keyword evidence="8" id="KW-1185">Reference proteome</keyword>
<name>A0ABV9MQD3_9ENTE</name>
<comment type="caution">
    <text evidence="7">The sequence shown here is derived from an EMBL/GenBank/DDBJ whole genome shotgun (WGS) entry which is preliminary data.</text>
</comment>
<dbReference type="CDD" id="cd00498">
    <property type="entry name" value="Hsp33"/>
    <property type="match status" value="1"/>
</dbReference>
<dbReference type="NCBIfam" id="NF001033">
    <property type="entry name" value="PRK00114.1"/>
    <property type="match status" value="1"/>
</dbReference>
<dbReference type="Gene3D" id="3.55.30.10">
    <property type="entry name" value="Hsp33 domain"/>
    <property type="match status" value="1"/>
</dbReference>
<protein>
    <recommendedName>
        <fullName evidence="6">33 kDa chaperonin</fullName>
    </recommendedName>
    <alternativeName>
        <fullName evidence="6">Heat shock protein 33 homolog</fullName>
        <shortName evidence="6">HSP33</shortName>
    </alternativeName>
</protein>
<dbReference type="RefSeq" id="WP_204654908.1">
    <property type="nucleotide sequence ID" value="NZ_JAFBFD010000044.1"/>
</dbReference>
<evidence type="ECO:0000256" key="1">
    <source>
        <dbReference type="ARBA" id="ARBA00022490"/>
    </source>
</evidence>
<dbReference type="Proteomes" id="UP001595969">
    <property type="component" value="Unassembled WGS sequence"/>
</dbReference>
<evidence type="ECO:0000256" key="3">
    <source>
        <dbReference type="ARBA" id="ARBA00023157"/>
    </source>
</evidence>
<comment type="PTM">
    <text evidence="6">Under oxidizing conditions two disulfide bonds are formed involving the reactive cysteines. Under reducing conditions zinc is bound to the reactive cysteines and the protein is inactive.</text>
</comment>
<keyword evidence="2 6" id="KW-0862">Zinc</keyword>
<dbReference type="PANTHER" id="PTHR30111:SF1">
    <property type="entry name" value="33 KDA CHAPERONIN"/>
    <property type="match status" value="1"/>
</dbReference>
<evidence type="ECO:0000313" key="7">
    <source>
        <dbReference type="EMBL" id="MFC4718192.1"/>
    </source>
</evidence>
<feature type="disulfide bond" description="Redox-active" evidence="6">
    <location>
        <begin position="239"/>
        <end position="241"/>
    </location>
</feature>
<feature type="disulfide bond" description="Redox-active" evidence="6">
    <location>
        <begin position="272"/>
        <end position="275"/>
    </location>
</feature>
<accession>A0ABV9MQD3</accession>
<organism evidence="7 8">
    <name type="scientific">Enterococcus lemanii</name>
    <dbReference type="NCBI Taxonomy" id="1159752"/>
    <lineage>
        <taxon>Bacteria</taxon>
        <taxon>Bacillati</taxon>
        <taxon>Bacillota</taxon>
        <taxon>Bacilli</taxon>
        <taxon>Lactobacillales</taxon>
        <taxon>Enterococcaceae</taxon>
        <taxon>Enterococcus</taxon>
    </lineage>
</organism>
<evidence type="ECO:0000256" key="2">
    <source>
        <dbReference type="ARBA" id="ARBA00022833"/>
    </source>
</evidence>
<dbReference type="PIRSF" id="PIRSF005261">
    <property type="entry name" value="Heat_shock_Hsp33"/>
    <property type="match status" value="1"/>
</dbReference>
<keyword evidence="1 6" id="KW-0963">Cytoplasm</keyword>
<dbReference type="InterPro" id="IPR016153">
    <property type="entry name" value="Heat_shock_Hsp33_N"/>
</dbReference>
<gene>
    <name evidence="6 7" type="primary">hslO</name>
    <name evidence="7" type="ORF">ACFO5I_00185</name>
</gene>
<dbReference type="EMBL" id="JBHSGS010000002">
    <property type="protein sequence ID" value="MFC4718192.1"/>
    <property type="molecule type" value="Genomic_DNA"/>
</dbReference>